<dbReference type="Proteomes" id="UP000185739">
    <property type="component" value="Chromosome"/>
</dbReference>
<evidence type="ECO:0000256" key="4">
    <source>
        <dbReference type="ARBA" id="ARBA00008426"/>
    </source>
</evidence>
<dbReference type="GO" id="GO:0004801">
    <property type="term" value="F:transaldolase activity"/>
    <property type="evidence" value="ECO:0007669"/>
    <property type="project" value="UniProtKB-UniRule"/>
</dbReference>
<evidence type="ECO:0000313" key="12">
    <source>
        <dbReference type="EMBL" id="APR05966.1"/>
    </source>
</evidence>
<proteinExistence type="inferred from homology"/>
<comment type="catalytic activity">
    <reaction evidence="10 11">
        <text>D-sedoheptulose 7-phosphate + D-glyceraldehyde 3-phosphate = D-erythrose 4-phosphate + beta-D-fructose 6-phosphate</text>
        <dbReference type="Rhea" id="RHEA:17053"/>
        <dbReference type="ChEBI" id="CHEBI:16897"/>
        <dbReference type="ChEBI" id="CHEBI:57483"/>
        <dbReference type="ChEBI" id="CHEBI:57634"/>
        <dbReference type="ChEBI" id="CHEBI:59776"/>
        <dbReference type="EC" id="2.2.1.2"/>
    </reaction>
</comment>
<dbReference type="GO" id="GO:0006098">
    <property type="term" value="P:pentose-phosphate shunt"/>
    <property type="evidence" value="ECO:0007669"/>
    <property type="project" value="UniProtKB-UniRule"/>
</dbReference>
<dbReference type="RefSeq" id="WP_075149222.1">
    <property type="nucleotide sequence ID" value="NZ_CP018839.1"/>
</dbReference>
<dbReference type="Gene3D" id="3.20.20.70">
    <property type="entry name" value="Aldolase class I"/>
    <property type="match status" value="1"/>
</dbReference>
<keyword evidence="8 11" id="KW-0570">Pentose shunt</keyword>
<dbReference type="CDD" id="cd00955">
    <property type="entry name" value="Transaldolase_like"/>
    <property type="match status" value="1"/>
</dbReference>
<dbReference type="GO" id="GO:0005737">
    <property type="term" value="C:cytoplasm"/>
    <property type="evidence" value="ECO:0007669"/>
    <property type="project" value="UniProtKB-SubCell"/>
</dbReference>
<keyword evidence="6 11" id="KW-0963">Cytoplasm</keyword>
<evidence type="ECO:0000256" key="3">
    <source>
        <dbReference type="ARBA" id="ARBA00004857"/>
    </source>
</evidence>
<evidence type="ECO:0000256" key="5">
    <source>
        <dbReference type="ARBA" id="ARBA00013151"/>
    </source>
</evidence>
<dbReference type="NCBIfam" id="NF002881">
    <property type="entry name" value="PRK03343.1"/>
    <property type="match status" value="1"/>
</dbReference>
<evidence type="ECO:0000313" key="13">
    <source>
        <dbReference type="Proteomes" id="UP000185739"/>
    </source>
</evidence>
<dbReference type="HAMAP" id="MF_00493">
    <property type="entry name" value="Transaldolase_2"/>
    <property type="match status" value="1"/>
</dbReference>
<dbReference type="InterPro" id="IPR001585">
    <property type="entry name" value="TAL/FSA"/>
</dbReference>
<sequence length="358" mass="38393">MNPLLQVRQHGQQLWLDNLSRTLLNDGHLARLIAEDGIAGVTTNPAIFHKAIADGRYYEDDLDALRQQPMDAEGRYEALVIPDVRRACDLLLPLHEDSHGDAGYVSLEVAPALAHDADATVAAGLRLSATVDRPNLLIKVPATAAGVEVVERLIGAGVGVNVTLMFSLAHVDAVAEAYVRGLERLRRAGGELAPLMSVASLFLSRVDTLIDKQLEETGGEALALRGRTAVAMARLAYQRYRERFHGAGFEALRAAGARPQYLLWASTGTKNPAYSDLLYVEPLIGAETVNTLPDTTLAALRDHGRIAATLEAETGAASAHYAALRALGIDLDAAGERLQREGLAQFEQAFAALLELAA</sequence>
<dbReference type="AlphaFoldDB" id="A0A1H5YFX2"/>
<evidence type="ECO:0000256" key="8">
    <source>
        <dbReference type="ARBA" id="ARBA00023126"/>
    </source>
</evidence>
<evidence type="ECO:0000256" key="7">
    <source>
        <dbReference type="ARBA" id="ARBA00022679"/>
    </source>
</evidence>
<comment type="function">
    <text evidence="1 11">Transaldolase is important for the balance of metabolites in the pentose-phosphate pathway.</text>
</comment>
<dbReference type="SUPFAM" id="SSF51569">
    <property type="entry name" value="Aldolase"/>
    <property type="match status" value="1"/>
</dbReference>
<dbReference type="Pfam" id="PF00923">
    <property type="entry name" value="TAL_FSA"/>
    <property type="match status" value="1"/>
</dbReference>
<feature type="active site" description="Schiff-base intermediate with substrate" evidence="11">
    <location>
        <position position="139"/>
    </location>
</feature>
<comment type="pathway">
    <text evidence="3 11">Carbohydrate degradation; pentose phosphate pathway; D-glyceraldehyde 3-phosphate and beta-D-fructose 6-phosphate from D-ribose 5-phosphate and D-xylulose 5-phosphate (non-oxidative stage): step 2/3.</text>
</comment>
<dbReference type="GO" id="GO:0005975">
    <property type="term" value="P:carbohydrate metabolic process"/>
    <property type="evidence" value="ECO:0007669"/>
    <property type="project" value="InterPro"/>
</dbReference>
<dbReference type="PANTHER" id="PTHR10683">
    <property type="entry name" value="TRANSALDOLASE"/>
    <property type="match status" value="1"/>
</dbReference>
<reference evidence="12 13" key="1">
    <citation type="submission" date="2016-12" db="EMBL/GenBank/DDBJ databases">
        <title>Complete genome sequence of Thauera chlorobenzoica, a Betaproteobacterium degrading haloaromatics anaerobically to CO2 and halides.</title>
        <authorList>
            <person name="Goris T."/>
            <person name="Mergelsberg M."/>
            <person name="Boll M."/>
        </authorList>
    </citation>
    <scope>NUCLEOTIDE SEQUENCE [LARGE SCALE GENOMIC DNA]</scope>
    <source>
        <strain evidence="12 13">3CB1</strain>
    </source>
</reference>
<dbReference type="PANTHER" id="PTHR10683:SF31">
    <property type="entry name" value="TRANSALDOLASE"/>
    <property type="match status" value="1"/>
</dbReference>
<gene>
    <name evidence="11" type="primary">tal</name>
    <name evidence="12" type="ORF">Tchl_3159</name>
</gene>
<evidence type="ECO:0000256" key="10">
    <source>
        <dbReference type="ARBA" id="ARBA00048810"/>
    </source>
</evidence>
<dbReference type="NCBIfam" id="TIGR00876">
    <property type="entry name" value="tal_mycobact"/>
    <property type="match status" value="1"/>
</dbReference>
<dbReference type="EC" id="2.2.1.2" evidence="5 11"/>
<comment type="similarity">
    <text evidence="4 11">Belongs to the transaldolase family. Type 2 subfamily.</text>
</comment>
<evidence type="ECO:0000256" key="9">
    <source>
        <dbReference type="ARBA" id="ARBA00023270"/>
    </source>
</evidence>
<dbReference type="EMBL" id="CP018839">
    <property type="protein sequence ID" value="APR05966.1"/>
    <property type="molecule type" value="Genomic_DNA"/>
</dbReference>
<dbReference type="PIRSF" id="PIRSF036915">
    <property type="entry name" value="Trnald_Bac_Plnt"/>
    <property type="match status" value="1"/>
</dbReference>
<organism evidence="12 13">
    <name type="scientific">Thauera chlorobenzoica</name>
    <dbReference type="NCBI Taxonomy" id="96773"/>
    <lineage>
        <taxon>Bacteria</taxon>
        <taxon>Pseudomonadati</taxon>
        <taxon>Pseudomonadota</taxon>
        <taxon>Betaproteobacteria</taxon>
        <taxon>Rhodocyclales</taxon>
        <taxon>Zoogloeaceae</taxon>
        <taxon>Thauera</taxon>
    </lineage>
</organism>
<dbReference type="STRING" id="96773.Tchl_3159"/>
<keyword evidence="13" id="KW-1185">Reference proteome</keyword>
<protein>
    <recommendedName>
        <fullName evidence="5 11">Transaldolase</fullName>
        <ecNumber evidence="5 11">2.2.1.2</ecNumber>
    </recommendedName>
</protein>
<dbReference type="OrthoDB" id="9809101at2"/>
<dbReference type="InterPro" id="IPR013785">
    <property type="entry name" value="Aldolase_TIM"/>
</dbReference>
<keyword evidence="9 11" id="KW-0704">Schiff base</keyword>
<dbReference type="PROSITE" id="PS01054">
    <property type="entry name" value="TRANSALDOLASE_1"/>
    <property type="match status" value="1"/>
</dbReference>
<name>A0A1H5YFX2_9RHOO</name>
<accession>A0A1H5YFX2</accession>
<comment type="subcellular location">
    <subcellularLocation>
        <location evidence="2 11">Cytoplasm</location>
    </subcellularLocation>
</comment>
<evidence type="ECO:0000256" key="2">
    <source>
        <dbReference type="ARBA" id="ARBA00004496"/>
    </source>
</evidence>
<evidence type="ECO:0000256" key="1">
    <source>
        <dbReference type="ARBA" id="ARBA00003518"/>
    </source>
</evidence>
<evidence type="ECO:0000256" key="6">
    <source>
        <dbReference type="ARBA" id="ARBA00022490"/>
    </source>
</evidence>
<dbReference type="InterPro" id="IPR018225">
    <property type="entry name" value="Transaldolase_AS"/>
</dbReference>
<dbReference type="InterPro" id="IPR004732">
    <property type="entry name" value="Transaldolase_2"/>
</dbReference>
<evidence type="ECO:0000256" key="11">
    <source>
        <dbReference type="HAMAP-Rule" id="MF_00493"/>
    </source>
</evidence>
<dbReference type="PROSITE" id="PS00958">
    <property type="entry name" value="TRANSALDOLASE_2"/>
    <property type="match status" value="1"/>
</dbReference>
<dbReference type="KEGG" id="tcl:Tchl_3159"/>
<keyword evidence="7 11" id="KW-0808">Transferase</keyword>
<dbReference type="UniPathway" id="UPA00115">
    <property type="reaction ID" value="UER00414"/>
</dbReference>